<dbReference type="InterPro" id="IPR034158">
    <property type="entry name" value="SF3B4_RRM1"/>
</dbReference>
<keyword evidence="8" id="KW-0539">Nucleus</keyword>
<dbReference type="GO" id="GO:0048026">
    <property type="term" value="P:positive regulation of mRNA splicing, via spliceosome"/>
    <property type="evidence" value="ECO:0007669"/>
    <property type="project" value="TreeGrafter"/>
</dbReference>
<dbReference type="InterPro" id="IPR012677">
    <property type="entry name" value="Nucleotide-bd_a/b_plait_sf"/>
</dbReference>
<dbReference type="InterPro" id="IPR035979">
    <property type="entry name" value="RBD_domain_sf"/>
</dbReference>
<dbReference type="PANTHER" id="PTHR48030">
    <property type="entry name" value="SPLICING FACTOR 3B SUBUNIT 4"/>
    <property type="match status" value="1"/>
</dbReference>
<feature type="domain" description="RRM" evidence="12">
    <location>
        <begin position="33"/>
        <end position="111"/>
    </location>
</feature>
<dbReference type="CDD" id="cd12334">
    <property type="entry name" value="RRM1_SF3B4"/>
    <property type="match status" value="1"/>
</dbReference>
<evidence type="ECO:0000256" key="8">
    <source>
        <dbReference type="ARBA" id="ARBA00023242"/>
    </source>
</evidence>
<proteinExistence type="inferred from homology"/>
<dbReference type="Proteomes" id="UP000623467">
    <property type="component" value="Unassembled WGS sequence"/>
</dbReference>
<comment type="similarity">
    <text evidence="2">Belongs to the SF3B4 family.</text>
</comment>
<dbReference type="AlphaFoldDB" id="A0A8H6YHG9"/>
<name>A0A8H6YHG9_9AGAR</name>
<dbReference type="CDD" id="cd12335">
    <property type="entry name" value="RRM2_SF3B4"/>
    <property type="match status" value="1"/>
</dbReference>
<evidence type="ECO:0000256" key="10">
    <source>
        <dbReference type="PROSITE-ProRule" id="PRU00176"/>
    </source>
</evidence>
<feature type="region of interest" description="Disordered" evidence="11">
    <location>
        <begin position="1"/>
        <end position="29"/>
    </location>
</feature>
<evidence type="ECO:0000313" key="13">
    <source>
        <dbReference type="EMBL" id="KAF7359192.1"/>
    </source>
</evidence>
<dbReference type="GO" id="GO:0008380">
    <property type="term" value="P:RNA splicing"/>
    <property type="evidence" value="ECO:0007669"/>
    <property type="project" value="UniProtKB-KW"/>
</dbReference>
<comment type="subcellular location">
    <subcellularLocation>
        <location evidence="1">Nucleus</location>
    </subcellularLocation>
</comment>
<evidence type="ECO:0000256" key="5">
    <source>
        <dbReference type="ARBA" id="ARBA00022737"/>
    </source>
</evidence>
<comment type="caution">
    <text evidence="13">The sequence shown here is derived from an EMBL/GenBank/DDBJ whole genome shotgun (WGS) entry which is preliminary data.</text>
</comment>
<dbReference type="GO" id="GO:0003723">
    <property type="term" value="F:RNA binding"/>
    <property type="evidence" value="ECO:0007669"/>
    <property type="project" value="UniProtKB-UniRule"/>
</dbReference>
<dbReference type="Pfam" id="PF00076">
    <property type="entry name" value="RRM_1"/>
    <property type="match status" value="2"/>
</dbReference>
<dbReference type="Gene3D" id="3.30.70.330">
    <property type="match status" value="2"/>
</dbReference>
<dbReference type="PROSITE" id="PS50102">
    <property type="entry name" value="RRM"/>
    <property type="match status" value="2"/>
</dbReference>
<keyword evidence="4" id="KW-0747">Spliceosome</keyword>
<sequence length="431" mass="47508">MLDARKSAHSKAKQQGLYHPKMSRPQDDRNQEATVYLGNLDERCTDALVWELMLQAGPVVNVHLPKDRISMAHQGYGFCEFLTEEDAEYACKIMNQIKLWGKPIRVNKASSDKKQLDVGANLFIGNLDENVDERLLYDTFSAFGIMATTAKIARDPTTGTSKGYGFVSYTDFDASDAAVESMNGSFLMNKAITVQYAFKKDGKGERHGTAAERLLTAQARKNNALPVAARPPAAPLAFGAPVPGYQYQGQFAGILAQPPPPPPIGFAPQQTILPPMQMGGMAPPPPGMGMPMPMPMQPPPTMPMYPGPYPPPTAPRLRWPSPWWPFPWTSANDASSAILITLLSLDCMHLSFLYHTVVANKSVACARVPYLLFGYYRLTAAPLCGQMPELPSSISHSTVDRRHFLEIFLDALFGMISLALPLSRRNSRKRH</sequence>
<dbReference type="PANTHER" id="PTHR48030:SF3">
    <property type="entry name" value="SPLICING FACTOR 3B SUBUNIT 4"/>
    <property type="match status" value="1"/>
</dbReference>
<dbReference type="InterPro" id="IPR034159">
    <property type="entry name" value="SF3B4_RRM2"/>
</dbReference>
<dbReference type="InterPro" id="IPR000504">
    <property type="entry name" value="RRM_dom"/>
</dbReference>
<evidence type="ECO:0000259" key="12">
    <source>
        <dbReference type="PROSITE" id="PS50102"/>
    </source>
</evidence>
<feature type="domain" description="RRM" evidence="12">
    <location>
        <begin position="120"/>
        <end position="199"/>
    </location>
</feature>
<keyword evidence="14" id="KW-1185">Reference proteome</keyword>
<dbReference type="FunFam" id="3.30.70.330:FF:000121">
    <property type="entry name" value="Splicing factor 3b subunit 4"/>
    <property type="match status" value="1"/>
</dbReference>
<organism evidence="13 14">
    <name type="scientific">Mycena sanguinolenta</name>
    <dbReference type="NCBI Taxonomy" id="230812"/>
    <lineage>
        <taxon>Eukaryota</taxon>
        <taxon>Fungi</taxon>
        <taxon>Dikarya</taxon>
        <taxon>Basidiomycota</taxon>
        <taxon>Agaricomycotina</taxon>
        <taxon>Agaricomycetes</taxon>
        <taxon>Agaricomycetidae</taxon>
        <taxon>Agaricales</taxon>
        <taxon>Marasmiineae</taxon>
        <taxon>Mycenaceae</taxon>
        <taxon>Mycena</taxon>
    </lineage>
</organism>
<reference evidence="13" key="1">
    <citation type="submission" date="2020-05" db="EMBL/GenBank/DDBJ databases">
        <title>Mycena genomes resolve the evolution of fungal bioluminescence.</title>
        <authorList>
            <person name="Tsai I.J."/>
        </authorList>
    </citation>
    <scope>NUCLEOTIDE SEQUENCE</scope>
    <source>
        <strain evidence="13">160909Yilan</strain>
    </source>
</reference>
<protein>
    <recommendedName>
        <fullName evidence="9">Splicing factor 3B subunit 4</fullName>
    </recommendedName>
</protein>
<dbReference type="EMBL" id="JACAZH010000009">
    <property type="protein sequence ID" value="KAF7359192.1"/>
    <property type="molecule type" value="Genomic_DNA"/>
</dbReference>
<evidence type="ECO:0000313" key="14">
    <source>
        <dbReference type="Proteomes" id="UP000623467"/>
    </source>
</evidence>
<gene>
    <name evidence="13" type="ORF">MSAN_01261200</name>
</gene>
<evidence type="ECO:0000256" key="4">
    <source>
        <dbReference type="ARBA" id="ARBA00022728"/>
    </source>
</evidence>
<dbReference type="GO" id="GO:0071011">
    <property type="term" value="C:precatalytic spliceosome"/>
    <property type="evidence" value="ECO:0007669"/>
    <property type="project" value="TreeGrafter"/>
</dbReference>
<dbReference type="SUPFAM" id="SSF54928">
    <property type="entry name" value="RNA-binding domain, RBD"/>
    <property type="match status" value="1"/>
</dbReference>
<dbReference type="GO" id="GO:0005730">
    <property type="term" value="C:nucleolus"/>
    <property type="evidence" value="ECO:0007669"/>
    <property type="project" value="TreeGrafter"/>
</dbReference>
<evidence type="ECO:0000256" key="11">
    <source>
        <dbReference type="SAM" id="MobiDB-lite"/>
    </source>
</evidence>
<keyword evidence="6 10" id="KW-0694">RNA-binding</keyword>
<keyword evidence="5" id="KW-0677">Repeat</keyword>
<dbReference type="SMART" id="SM00360">
    <property type="entry name" value="RRM"/>
    <property type="match status" value="2"/>
</dbReference>
<dbReference type="FunFam" id="3.30.70.330:FF:000059">
    <property type="entry name" value="splicing factor 3B subunit 4"/>
    <property type="match status" value="1"/>
</dbReference>
<evidence type="ECO:0000256" key="6">
    <source>
        <dbReference type="ARBA" id="ARBA00022884"/>
    </source>
</evidence>
<accession>A0A8H6YHG9</accession>
<dbReference type="OrthoDB" id="10259687at2759"/>
<dbReference type="GO" id="GO:0005686">
    <property type="term" value="C:U2 snRNP"/>
    <property type="evidence" value="ECO:0007669"/>
    <property type="project" value="TreeGrafter"/>
</dbReference>
<evidence type="ECO:0000256" key="3">
    <source>
        <dbReference type="ARBA" id="ARBA00022664"/>
    </source>
</evidence>
<dbReference type="InterPro" id="IPR052084">
    <property type="entry name" value="SF3B4_spliceosome_assoc"/>
</dbReference>
<keyword evidence="3" id="KW-0507">mRNA processing</keyword>
<dbReference type="GO" id="GO:0006397">
    <property type="term" value="P:mRNA processing"/>
    <property type="evidence" value="ECO:0007669"/>
    <property type="project" value="UniProtKB-KW"/>
</dbReference>
<keyword evidence="7" id="KW-0508">mRNA splicing</keyword>
<evidence type="ECO:0000256" key="2">
    <source>
        <dbReference type="ARBA" id="ARBA00008363"/>
    </source>
</evidence>
<evidence type="ECO:0000256" key="7">
    <source>
        <dbReference type="ARBA" id="ARBA00023187"/>
    </source>
</evidence>
<evidence type="ECO:0000256" key="9">
    <source>
        <dbReference type="ARBA" id="ARBA00070533"/>
    </source>
</evidence>
<evidence type="ECO:0000256" key="1">
    <source>
        <dbReference type="ARBA" id="ARBA00004123"/>
    </source>
</evidence>